<feature type="region of interest" description="Disordered" evidence="9">
    <location>
        <begin position="153"/>
        <end position="175"/>
    </location>
</feature>
<keyword evidence="12" id="KW-1185">Reference proteome</keyword>
<sequence length="500" mass="55369">MLDLNLNVVSSDSASDSIEMVTEKIVQLSGSQMDSSGSFNSSVVNADTSNNTCDEDSCSYGDAFAYNFGILKRTTTDDGTSSKLHSLYEEEGVDDCNRTIQLFPVVGTGEEDVIGFGIGKRLYDSSSRKEWSDISGKEVSYGGVTEQRMLPQQQQPLRQQIKKSRRGPRSRSSQYRGVTFYRRTGRWESHIWDCGKQVYLGGFDTAHAAARAYDRAAIKFRGIDADINFNISDYDEDIKQMSNFTKEEFVHILRRQSTGFSRGSSKYRGVTLHKCGRWEARMGQFLGKKYVYLGLFDSEVEAARAYDKAAIKCNGREAVTNFEPSIYEGEMISEADTGDTNQNLDLSLGIRPLSFSGGQNENTTSVSGFPFQYGWDDVPIDGRVMIENSASRSFRAQPSHGSSIASEHPPIWSGLNSTFFPILKDRAIEKRLEVDSFPNRAWQTQGSYVGATPVPLFSAAASSGFPSSARIPSAAVPNTTIFHPHFSPSISNSTNISPFY</sequence>
<dbReference type="InterPro" id="IPR036955">
    <property type="entry name" value="AP2/ERF_dom_sf"/>
</dbReference>
<dbReference type="EMBL" id="JARAOO010000003">
    <property type="protein sequence ID" value="KAJ7977019.1"/>
    <property type="molecule type" value="Genomic_DNA"/>
</dbReference>
<evidence type="ECO:0000256" key="9">
    <source>
        <dbReference type="SAM" id="MobiDB-lite"/>
    </source>
</evidence>
<keyword evidence="6" id="KW-0804">Transcription</keyword>
<comment type="similarity">
    <text evidence="8">Belongs to the AP2/ERF transcription factor family. AP2 subfamily.</text>
</comment>
<keyword evidence="5" id="KW-0010">Activator</keyword>
<keyword evidence="7" id="KW-0539">Nucleus</keyword>
<dbReference type="PROSITE" id="PS51032">
    <property type="entry name" value="AP2_ERF"/>
    <property type="match status" value="2"/>
</dbReference>
<evidence type="ECO:0000256" key="1">
    <source>
        <dbReference type="ARBA" id="ARBA00004123"/>
    </source>
</evidence>
<comment type="subcellular location">
    <subcellularLocation>
        <location evidence="1">Nucleus</location>
    </subcellularLocation>
</comment>
<dbReference type="GO" id="GO:0005634">
    <property type="term" value="C:nucleus"/>
    <property type="evidence" value="ECO:0007669"/>
    <property type="project" value="UniProtKB-SubCell"/>
</dbReference>
<dbReference type="SMART" id="SM00380">
    <property type="entry name" value="AP2"/>
    <property type="match status" value="2"/>
</dbReference>
<evidence type="ECO:0000313" key="12">
    <source>
        <dbReference type="Proteomes" id="UP001163823"/>
    </source>
</evidence>
<dbReference type="InterPro" id="IPR001471">
    <property type="entry name" value="AP2/ERF_dom"/>
</dbReference>
<dbReference type="EMBL" id="JARAOO010000003">
    <property type="protein sequence ID" value="KAJ7977018.1"/>
    <property type="molecule type" value="Genomic_DNA"/>
</dbReference>
<evidence type="ECO:0000256" key="3">
    <source>
        <dbReference type="ARBA" id="ARBA00023015"/>
    </source>
</evidence>
<evidence type="ECO:0000256" key="2">
    <source>
        <dbReference type="ARBA" id="ARBA00022737"/>
    </source>
</evidence>
<evidence type="ECO:0000256" key="8">
    <source>
        <dbReference type="ARBA" id="ARBA00037973"/>
    </source>
</evidence>
<comment type="caution">
    <text evidence="11">The sequence shown here is derived from an EMBL/GenBank/DDBJ whole genome shotgun (WGS) entry which is preliminary data.</text>
</comment>
<dbReference type="AlphaFoldDB" id="A0AAD7VIP0"/>
<organism evidence="11 12">
    <name type="scientific">Quillaja saponaria</name>
    <name type="common">Soap bark tree</name>
    <dbReference type="NCBI Taxonomy" id="32244"/>
    <lineage>
        <taxon>Eukaryota</taxon>
        <taxon>Viridiplantae</taxon>
        <taxon>Streptophyta</taxon>
        <taxon>Embryophyta</taxon>
        <taxon>Tracheophyta</taxon>
        <taxon>Spermatophyta</taxon>
        <taxon>Magnoliopsida</taxon>
        <taxon>eudicotyledons</taxon>
        <taxon>Gunneridae</taxon>
        <taxon>Pentapetalae</taxon>
        <taxon>rosids</taxon>
        <taxon>fabids</taxon>
        <taxon>Fabales</taxon>
        <taxon>Quillajaceae</taxon>
        <taxon>Quillaja</taxon>
    </lineage>
</organism>
<reference evidence="11" key="1">
    <citation type="journal article" date="2023" name="Science">
        <title>Elucidation of the pathway for biosynthesis of saponin adjuvants from the soapbark tree.</title>
        <authorList>
            <person name="Reed J."/>
            <person name="Orme A."/>
            <person name="El-Demerdash A."/>
            <person name="Owen C."/>
            <person name="Martin L.B.B."/>
            <person name="Misra R.C."/>
            <person name="Kikuchi S."/>
            <person name="Rejzek M."/>
            <person name="Martin A.C."/>
            <person name="Harkess A."/>
            <person name="Leebens-Mack J."/>
            <person name="Louveau T."/>
            <person name="Stephenson M.J."/>
            <person name="Osbourn A."/>
        </authorList>
    </citation>
    <scope>NUCLEOTIDE SEQUENCE</scope>
    <source>
        <strain evidence="11">S10</strain>
    </source>
</reference>
<dbReference type="Pfam" id="PF00847">
    <property type="entry name" value="AP2"/>
    <property type="match status" value="2"/>
</dbReference>
<dbReference type="SUPFAM" id="SSF54171">
    <property type="entry name" value="DNA-binding domain"/>
    <property type="match status" value="2"/>
</dbReference>
<name>A0AAD7VIP0_QUISA</name>
<feature type="compositionally biased region" description="Basic residues" evidence="9">
    <location>
        <begin position="160"/>
        <end position="169"/>
    </location>
</feature>
<keyword evidence="3" id="KW-0805">Transcription regulation</keyword>
<dbReference type="KEGG" id="qsa:O6P43_006713"/>
<dbReference type="PRINTS" id="PR00367">
    <property type="entry name" value="ETHRSPELEMNT"/>
</dbReference>
<proteinExistence type="inferred from homology"/>
<keyword evidence="4" id="KW-0238">DNA-binding</keyword>
<accession>A0AAD7VIP0</accession>
<dbReference type="FunFam" id="3.30.730.10:FF:000002">
    <property type="entry name" value="AP2-like ethylene-responsive transcription factor"/>
    <property type="match status" value="1"/>
</dbReference>
<evidence type="ECO:0000256" key="6">
    <source>
        <dbReference type="ARBA" id="ARBA00023163"/>
    </source>
</evidence>
<dbReference type="CDD" id="cd00018">
    <property type="entry name" value="AP2"/>
    <property type="match status" value="2"/>
</dbReference>
<protein>
    <submittedName>
        <fullName evidence="11">AP2-like ethylene-responsive transcription factor</fullName>
    </submittedName>
</protein>
<gene>
    <name evidence="11" type="ORF">O6P43_006713</name>
</gene>
<dbReference type="PANTHER" id="PTHR32467:SF226">
    <property type="entry name" value="AP2_ERF DOMAIN-CONTAINING PROTEIN"/>
    <property type="match status" value="1"/>
</dbReference>
<evidence type="ECO:0000313" key="11">
    <source>
        <dbReference type="EMBL" id="KAJ7977019.1"/>
    </source>
</evidence>
<feature type="domain" description="AP2/ERF" evidence="10">
    <location>
        <begin position="174"/>
        <end position="230"/>
    </location>
</feature>
<evidence type="ECO:0000259" key="10">
    <source>
        <dbReference type="PROSITE" id="PS51032"/>
    </source>
</evidence>
<evidence type="ECO:0000256" key="5">
    <source>
        <dbReference type="ARBA" id="ARBA00023159"/>
    </source>
</evidence>
<evidence type="ECO:0000256" key="7">
    <source>
        <dbReference type="ARBA" id="ARBA00023242"/>
    </source>
</evidence>
<dbReference type="GO" id="GO:0003677">
    <property type="term" value="F:DNA binding"/>
    <property type="evidence" value="ECO:0007669"/>
    <property type="project" value="UniProtKB-KW"/>
</dbReference>
<dbReference type="InterPro" id="IPR016177">
    <property type="entry name" value="DNA-bd_dom_sf"/>
</dbReference>
<dbReference type="GO" id="GO:0003700">
    <property type="term" value="F:DNA-binding transcription factor activity"/>
    <property type="evidence" value="ECO:0007669"/>
    <property type="project" value="InterPro"/>
</dbReference>
<keyword evidence="2" id="KW-0677">Repeat</keyword>
<dbReference type="PANTHER" id="PTHR32467">
    <property type="entry name" value="AP2-LIKE ETHYLENE-RESPONSIVE TRANSCRIPTION FACTOR"/>
    <property type="match status" value="1"/>
</dbReference>
<evidence type="ECO:0000256" key="4">
    <source>
        <dbReference type="ARBA" id="ARBA00023125"/>
    </source>
</evidence>
<feature type="domain" description="AP2/ERF" evidence="10">
    <location>
        <begin position="266"/>
        <end position="323"/>
    </location>
</feature>
<dbReference type="FunFam" id="3.30.730.10:FF:000004">
    <property type="entry name" value="AP2-like ethylene-responsive transcription factor"/>
    <property type="match status" value="1"/>
</dbReference>
<dbReference type="Gene3D" id="3.30.730.10">
    <property type="entry name" value="AP2/ERF domain"/>
    <property type="match status" value="2"/>
</dbReference>
<dbReference type="Proteomes" id="UP001163823">
    <property type="component" value="Chromosome 3"/>
</dbReference>